<gene>
    <name evidence="2" type="ORF">RUM43_014811</name>
</gene>
<accession>A0AAN8PI36</accession>
<sequence>MLAHHEMGEERWERRWAGSESKTTRNRGGGPRADWRKEEKLGIQPEVLRGVKRGTTAGDRLVGRGS</sequence>
<name>A0AAN8PI36_POLSC</name>
<feature type="compositionally biased region" description="Basic and acidic residues" evidence="1">
    <location>
        <begin position="1"/>
        <end position="17"/>
    </location>
</feature>
<organism evidence="2 3">
    <name type="scientific">Polyplax serrata</name>
    <name type="common">Common mouse louse</name>
    <dbReference type="NCBI Taxonomy" id="468196"/>
    <lineage>
        <taxon>Eukaryota</taxon>
        <taxon>Metazoa</taxon>
        <taxon>Ecdysozoa</taxon>
        <taxon>Arthropoda</taxon>
        <taxon>Hexapoda</taxon>
        <taxon>Insecta</taxon>
        <taxon>Pterygota</taxon>
        <taxon>Neoptera</taxon>
        <taxon>Paraneoptera</taxon>
        <taxon>Psocodea</taxon>
        <taxon>Troctomorpha</taxon>
        <taxon>Phthiraptera</taxon>
        <taxon>Anoplura</taxon>
        <taxon>Polyplacidae</taxon>
        <taxon>Polyplax</taxon>
    </lineage>
</organism>
<proteinExistence type="predicted"/>
<evidence type="ECO:0000313" key="3">
    <source>
        <dbReference type="Proteomes" id="UP001372834"/>
    </source>
</evidence>
<reference evidence="2 3" key="1">
    <citation type="submission" date="2023-10" db="EMBL/GenBank/DDBJ databases">
        <title>Genomes of two closely related lineages of the louse Polyplax serrata with different host specificities.</title>
        <authorList>
            <person name="Martinu J."/>
            <person name="Tarabai H."/>
            <person name="Stefka J."/>
            <person name="Hypsa V."/>
        </authorList>
    </citation>
    <scope>NUCLEOTIDE SEQUENCE [LARGE SCALE GENOMIC DNA]</scope>
    <source>
        <strain evidence="2">HR10_N</strain>
    </source>
</reference>
<protein>
    <submittedName>
        <fullName evidence="2">Uncharacterized protein</fullName>
    </submittedName>
</protein>
<feature type="region of interest" description="Disordered" evidence="1">
    <location>
        <begin position="1"/>
        <end position="66"/>
    </location>
</feature>
<dbReference type="Proteomes" id="UP001372834">
    <property type="component" value="Unassembled WGS sequence"/>
</dbReference>
<evidence type="ECO:0000313" key="2">
    <source>
        <dbReference type="EMBL" id="KAK6630466.1"/>
    </source>
</evidence>
<comment type="caution">
    <text evidence="2">The sequence shown here is derived from an EMBL/GenBank/DDBJ whole genome shotgun (WGS) entry which is preliminary data.</text>
</comment>
<dbReference type="EMBL" id="JAWJWE010000011">
    <property type="protein sequence ID" value="KAK6630466.1"/>
    <property type="molecule type" value="Genomic_DNA"/>
</dbReference>
<dbReference type="AlphaFoldDB" id="A0AAN8PI36"/>
<evidence type="ECO:0000256" key="1">
    <source>
        <dbReference type="SAM" id="MobiDB-lite"/>
    </source>
</evidence>